<feature type="non-terminal residue" evidence="2">
    <location>
        <position position="163"/>
    </location>
</feature>
<evidence type="ECO:0000313" key="2">
    <source>
        <dbReference type="EMBL" id="WAQ96306.1"/>
    </source>
</evidence>
<dbReference type="EMBL" id="CP111013">
    <property type="protein sequence ID" value="WAQ96306.1"/>
    <property type="molecule type" value="Genomic_DNA"/>
</dbReference>
<proteinExistence type="predicted"/>
<feature type="non-terminal residue" evidence="2">
    <location>
        <position position="1"/>
    </location>
</feature>
<gene>
    <name evidence="2" type="ORF">MAR_028996</name>
</gene>
<organism evidence="2 3">
    <name type="scientific">Mya arenaria</name>
    <name type="common">Soft-shell clam</name>
    <dbReference type="NCBI Taxonomy" id="6604"/>
    <lineage>
        <taxon>Eukaryota</taxon>
        <taxon>Metazoa</taxon>
        <taxon>Spiralia</taxon>
        <taxon>Lophotrochozoa</taxon>
        <taxon>Mollusca</taxon>
        <taxon>Bivalvia</taxon>
        <taxon>Autobranchia</taxon>
        <taxon>Heteroconchia</taxon>
        <taxon>Euheterodonta</taxon>
        <taxon>Imparidentia</taxon>
        <taxon>Neoheterodontei</taxon>
        <taxon>Myida</taxon>
        <taxon>Myoidea</taxon>
        <taxon>Myidae</taxon>
        <taxon>Mya</taxon>
    </lineage>
</organism>
<keyword evidence="1" id="KW-0472">Membrane</keyword>
<evidence type="ECO:0000313" key="3">
    <source>
        <dbReference type="Proteomes" id="UP001164746"/>
    </source>
</evidence>
<keyword evidence="3" id="KW-1185">Reference proteome</keyword>
<feature type="transmembrane region" description="Helical" evidence="1">
    <location>
        <begin position="90"/>
        <end position="110"/>
    </location>
</feature>
<keyword evidence="1" id="KW-0812">Transmembrane</keyword>
<dbReference type="Proteomes" id="UP001164746">
    <property type="component" value="Chromosome 2"/>
</dbReference>
<protein>
    <submittedName>
        <fullName evidence="2">Uncharacterized protein</fullName>
    </submittedName>
</protein>
<sequence length="163" mass="18801">VAINTMNDTDVMTLRDLSDCRWQSGCDTFEPAEEFEVSECETGKWASTGQKCFEKNLFPTPFRHAQSKSSNLTGRLWSSVIRMESLLRVYASKHILIAGISAGVSIILLIKRIMQSFRRTIYKNKRDDGEHLYYNENVTNNEVNLYQCLQNDKTSHDYMELTT</sequence>
<evidence type="ECO:0000256" key="1">
    <source>
        <dbReference type="SAM" id="Phobius"/>
    </source>
</evidence>
<accession>A0ABY7DI70</accession>
<reference evidence="2" key="1">
    <citation type="submission" date="2022-11" db="EMBL/GenBank/DDBJ databases">
        <title>Centuries of genome instability and evolution in soft-shell clam transmissible cancer (bioRxiv).</title>
        <authorList>
            <person name="Hart S.F.M."/>
            <person name="Yonemitsu M.A."/>
            <person name="Giersch R.M."/>
            <person name="Beal B.F."/>
            <person name="Arriagada G."/>
            <person name="Davis B.W."/>
            <person name="Ostrander E.A."/>
            <person name="Goff S.P."/>
            <person name="Metzger M.J."/>
        </authorList>
    </citation>
    <scope>NUCLEOTIDE SEQUENCE</scope>
    <source>
        <strain evidence="2">MELC-2E11</strain>
        <tissue evidence="2">Siphon/mantle</tissue>
    </source>
</reference>
<keyword evidence="1" id="KW-1133">Transmembrane helix</keyword>
<name>A0ABY7DI70_MYAAR</name>